<proteinExistence type="predicted"/>
<comment type="caution">
    <text evidence="4">The sequence shown here is derived from an EMBL/GenBank/DDBJ whole genome shotgun (WGS) entry which is preliminary data.</text>
</comment>
<dbReference type="GO" id="GO:0005829">
    <property type="term" value="C:cytosol"/>
    <property type="evidence" value="ECO:0007669"/>
    <property type="project" value="TreeGrafter"/>
</dbReference>
<evidence type="ECO:0000256" key="1">
    <source>
        <dbReference type="ARBA" id="ARBA00022574"/>
    </source>
</evidence>
<evidence type="ECO:0008006" key="6">
    <source>
        <dbReference type="Google" id="ProtNLM"/>
    </source>
</evidence>
<feature type="non-terminal residue" evidence="4">
    <location>
        <position position="1"/>
    </location>
</feature>
<keyword evidence="1" id="KW-0853">WD repeat</keyword>
<dbReference type="GO" id="GO:0008104">
    <property type="term" value="P:intracellular protein localization"/>
    <property type="evidence" value="ECO:0007669"/>
    <property type="project" value="TreeGrafter"/>
</dbReference>
<dbReference type="InterPro" id="IPR050865">
    <property type="entry name" value="BEACH_Domain"/>
</dbReference>
<feature type="domain" description="DUF4704" evidence="2">
    <location>
        <begin position="560"/>
        <end position="720"/>
    </location>
</feature>
<dbReference type="InterPro" id="IPR013320">
    <property type="entry name" value="ConA-like_dom_sf"/>
</dbReference>
<dbReference type="OrthoDB" id="26681at2759"/>
<dbReference type="Pfam" id="PF20425">
    <property type="entry name" value="Neurobeachin"/>
    <property type="match status" value="1"/>
</dbReference>
<evidence type="ECO:0000313" key="4">
    <source>
        <dbReference type="EMBL" id="KAG8429485.1"/>
    </source>
</evidence>
<dbReference type="GO" id="GO:0016020">
    <property type="term" value="C:membrane"/>
    <property type="evidence" value="ECO:0007669"/>
    <property type="project" value="TreeGrafter"/>
</dbReference>
<dbReference type="EMBL" id="JAACNH010006592">
    <property type="protein sequence ID" value="KAG8429485.1"/>
    <property type="molecule type" value="Genomic_DNA"/>
</dbReference>
<dbReference type="GO" id="GO:0019901">
    <property type="term" value="F:protein kinase binding"/>
    <property type="evidence" value="ECO:0007669"/>
    <property type="project" value="TreeGrafter"/>
</dbReference>
<name>A0A8T2I8H8_9PIPI</name>
<evidence type="ECO:0000313" key="5">
    <source>
        <dbReference type="Proteomes" id="UP000812440"/>
    </source>
</evidence>
<keyword evidence="5" id="KW-1185">Reference proteome</keyword>
<sequence>LGAIPEMLNCGDRPVLQAIFLSNNCFEHIIRLIQNSKLYLSSSCIPEEIGNDLTTQLLTEPDIRKVLDSYSDSITVNAISVLTSIMRNSPSAKEVFKERIGYCHLYEVLKSRTKPTKRLLQELLNMAVEADHNSCSVHCIQNEQPLLILVQWIPELTPRDLQILVSEWLKSTCDSSLQNRMTCVQAGMVGHILVTLQNEKELDGKCAENLIHLLQVLGQLSIRPTELKDLIKLLRVEENCCHPYATQVIRTLSAMAKKDGSERALQCFDLTPSMSGIMVPTMQKWPGTGLAFHAWLCLNQTVMDELLVGRKRKQLYSFFAASGTGFEAFFTTDGMLVVAVCTKKEYMTVALPEIHFNDSMWHCVDIVHVAGRRPFGQNMVHIYTDGQLRKVAQLRFPSLNESFTSCCIGSAGNRTTTTVLTSPNHTPDLTFASHSALSRSQSFPATAPVHGWGQSSAPNPREGQVSVIVAGTQDTEWGTPTSLEGHLGTVSIFHDTLQANHVKSLYLAGPNFVTPFKLDNDLSELSPKLLLFYTPQATKNNICLDLSPSGLFDGRLTGHRVVTWDVKDVVNCIGGMGVLLPLLNQVASQTKEVPETEETQDLVGPELTSSRNTQGMKLLFGKSSESRIERNGVAAFLLMVKNFIHNHPVNQESLLQCNGPAIIGALMQKVSPLTMDMNVLMASQMLMDQVSSDGHGLLLHHLYQHLLFDFRIWSNSDFAVRL</sequence>
<feature type="domain" description="Neurobeachin alpha-solenoid region" evidence="3">
    <location>
        <begin position="72"/>
        <end position="252"/>
    </location>
</feature>
<feature type="non-terminal residue" evidence="4">
    <location>
        <position position="722"/>
    </location>
</feature>
<accession>A0A8T2I8H8</accession>
<organism evidence="4 5">
    <name type="scientific">Hymenochirus boettgeri</name>
    <name type="common">Congo dwarf clawed frog</name>
    <dbReference type="NCBI Taxonomy" id="247094"/>
    <lineage>
        <taxon>Eukaryota</taxon>
        <taxon>Metazoa</taxon>
        <taxon>Chordata</taxon>
        <taxon>Craniata</taxon>
        <taxon>Vertebrata</taxon>
        <taxon>Euteleostomi</taxon>
        <taxon>Amphibia</taxon>
        <taxon>Batrachia</taxon>
        <taxon>Anura</taxon>
        <taxon>Pipoidea</taxon>
        <taxon>Pipidae</taxon>
        <taxon>Pipinae</taxon>
        <taxon>Hymenochirus</taxon>
    </lineage>
</organism>
<dbReference type="SUPFAM" id="SSF49899">
    <property type="entry name" value="Concanavalin A-like lectins/glucanases"/>
    <property type="match status" value="1"/>
</dbReference>
<evidence type="ECO:0000259" key="2">
    <source>
        <dbReference type="Pfam" id="PF15787"/>
    </source>
</evidence>
<dbReference type="Pfam" id="PF15787">
    <property type="entry name" value="DUF4704"/>
    <property type="match status" value="1"/>
</dbReference>
<dbReference type="InterPro" id="IPR031570">
    <property type="entry name" value="NBEA/BDCP_DUF4704"/>
</dbReference>
<dbReference type="PANTHER" id="PTHR13743">
    <property type="entry name" value="BEIGE/BEACH-RELATED"/>
    <property type="match status" value="1"/>
</dbReference>
<dbReference type="PANTHER" id="PTHR13743:SF111">
    <property type="entry name" value="NEUROBEACHIN-LIKE PROTEIN 2"/>
    <property type="match status" value="1"/>
</dbReference>
<dbReference type="Proteomes" id="UP000812440">
    <property type="component" value="Unassembled WGS sequence"/>
</dbReference>
<protein>
    <recommendedName>
        <fullName evidence="6">Neurobeachin-like 2</fullName>
    </recommendedName>
</protein>
<dbReference type="AlphaFoldDB" id="A0A8T2I8H8"/>
<evidence type="ECO:0000259" key="3">
    <source>
        <dbReference type="Pfam" id="PF20425"/>
    </source>
</evidence>
<gene>
    <name evidence="4" type="ORF">GDO86_020073</name>
</gene>
<reference evidence="4" key="1">
    <citation type="thesis" date="2020" institute="ProQuest LLC" country="789 East Eisenhower Parkway, Ann Arbor, MI, USA">
        <title>Comparative Genomics and Chromosome Evolution.</title>
        <authorList>
            <person name="Mudd A.B."/>
        </authorList>
    </citation>
    <scope>NUCLEOTIDE SEQUENCE</scope>
    <source>
        <strain evidence="4">Female2</strain>
        <tissue evidence="4">Blood</tissue>
    </source>
</reference>
<dbReference type="InterPro" id="IPR046852">
    <property type="entry name" value="Neurobeachin_a-sol"/>
</dbReference>